<feature type="compositionally biased region" description="Low complexity" evidence="1">
    <location>
        <begin position="11"/>
        <end position="23"/>
    </location>
</feature>
<evidence type="ECO:0000256" key="1">
    <source>
        <dbReference type="SAM" id="MobiDB-lite"/>
    </source>
</evidence>
<feature type="compositionally biased region" description="Basic and acidic residues" evidence="1">
    <location>
        <begin position="41"/>
        <end position="50"/>
    </location>
</feature>
<organism evidence="2 3">
    <name type="scientific">Symbiodinium natans</name>
    <dbReference type="NCBI Taxonomy" id="878477"/>
    <lineage>
        <taxon>Eukaryota</taxon>
        <taxon>Sar</taxon>
        <taxon>Alveolata</taxon>
        <taxon>Dinophyceae</taxon>
        <taxon>Suessiales</taxon>
        <taxon>Symbiodiniaceae</taxon>
        <taxon>Symbiodinium</taxon>
    </lineage>
</organism>
<name>A0A812T2J8_9DINO</name>
<feature type="compositionally biased region" description="Basic and acidic residues" evidence="1">
    <location>
        <begin position="1"/>
        <end position="10"/>
    </location>
</feature>
<comment type="caution">
    <text evidence="2">The sequence shown here is derived from an EMBL/GenBank/DDBJ whole genome shotgun (WGS) entry which is preliminary data.</text>
</comment>
<reference evidence="2" key="1">
    <citation type="submission" date="2021-02" db="EMBL/GenBank/DDBJ databases">
        <authorList>
            <person name="Dougan E. K."/>
            <person name="Rhodes N."/>
            <person name="Thang M."/>
            <person name="Chan C."/>
        </authorList>
    </citation>
    <scope>NUCLEOTIDE SEQUENCE</scope>
</reference>
<evidence type="ECO:0000313" key="2">
    <source>
        <dbReference type="EMBL" id="CAE7510905.1"/>
    </source>
</evidence>
<keyword evidence="3" id="KW-1185">Reference proteome</keyword>
<protein>
    <submittedName>
        <fullName evidence="2">Uncharacterized protein</fullName>
    </submittedName>
</protein>
<accession>A0A812T2J8</accession>
<evidence type="ECO:0000313" key="3">
    <source>
        <dbReference type="Proteomes" id="UP000604046"/>
    </source>
</evidence>
<proteinExistence type="predicted"/>
<feature type="region of interest" description="Disordered" evidence="1">
    <location>
        <begin position="1"/>
        <end position="50"/>
    </location>
</feature>
<dbReference type="Proteomes" id="UP000604046">
    <property type="component" value="Unassembled WGS sequence"/>
</dbReference>
<dbReference type="EMBL" id="CAJNDS010002523">
    <property type="protein sequence ID" value="CAE7510905.1"/>
    <property type="molecule type" value="Genomic_DNA"/>
</dbReference>
<sequence>MSETPVRVKQELATALDAAASSTEPDEIPGDTPPPKKKNGRDRTEEYKKRKARDIDQAMILARVDYESRLNFLEVQLAAWQTVAMLTLSEAEKVKILKVPEGETEYFLRRWAIKRLNYTPEEYDALHAQVSEHRLAIHNARLPQQAHT</sequence>
<gene>
    <name evidence="2" type="ORF">SNAT2548_LOCUS28615</name>
</gene>
<dbReference type="AlphaFoldDB" id="A0A812T2J8"/>